<dbReference type="Proteomes" id="UP000245609">
    <property type="component" value="Unassembled WGS sequence"/>
</dbReference>
<feature type="compositionally biased region" description="Low complexity" evidence="1">
    <location>
        <begin position="253"/>
        <end position="265"/>
    </location>
</feature>
<sequence length="1075" mass="123502">MSEEKTAQLESQLQTTKQKPANKKKFKPQQKLLFGANLYEYIDSKLSLKYQKSSKSDENQKPNSSNTEGSKRFSTNVQFTSEVVKNKTMQQKNKADNSLNSSSSDKLYIKQPRNEVLKIDIKKQLPQKAVSTQNNKNKLIHPIPQNKADSSAPLITFRGIQKDKKSKKHPSKIKKQFQIQQSAVRSVRIKTKELENLELKAKNTCTSESTTTELPNENENEKIINISEESGSPSFPQHSLQQVKSAFSNQISYSSDSANASPNSNTKVITKNTKYHDSTAKKSEKIQAIIKKMANDISTFIQARGEWKYSKKSEQCEQIQKIRSLYIFNSENEVQSYVTQLINSEIEEKVTTLLSMIVKFQTRKFKSNPIKSRTKRRFFSGSKSVMAELKSNNIKCVILATNIQPVDYLNDIFDEVTANILKTCENRNIPIIFSHKRRILGRILYQNSTAKAVSCVGLSNIEGAEPEYKEMLLCSEKLSEDWLQELCNSAISRNLKPDMKWYSPIVCAAWYKNWKKSVLHYIIMNHLGSIPISIISANEMEKRILSSINELFKVPGYTERFTPLHIVSIRNNTRFYSLLTDSSSFFSFYVDFKCLTFKKELFLHLAFKNNSLDIVLLFLEHFTKQSENKIESSISLANFSSALSYTSVFDCFSQQSFGGVSPVMLMVKSEISIFDFKKIVQTLKKLYVSELCPPTKAPAVLFDVCVPISLLNFPQKMFDKDQLNNNLVYYFGLLDLFFNSKISFQEGSKYVDAILDLDISPKFFFRNVSKIENYLLSVIETLFEKTTKTAKKQALNQKLVNNFLICLEEYSWIISAVKRSDLKSLKSLLKRMNNFFSLEKIKEHINYKNEYRFSSITGHMLSEKYVSNLKFLESQIETTTTDNSIMLISDNPSIRYDFSLNSLFVYFLCYLDLFYCIDKTGKSLFWYSCYYGSLSVCKLLISTEKKLKSMIGHFIAKMEFNQIVSTLLGCYLSADIRHQSTFPFYSHLPKLELEPESSFSITGLLVPLNPKESIGKGKVIPDKLKKSCKCLKPVRVENGFDLSRKAQDNSNSNMCKICKLNYMNIDLFYDILKLF</sequence>
<feature type="compositionally biased region" description="Low complexity" evidence="1">
    <location>
        <begin position="96"/>
        <end position="106"/>
    </location>
</feature>
<dbReference type="GO" id="GO:0043021">
    <property type="term" value="F:ribonucleoprotein complex binding"/>
    <property type="evidence" value="ECO:0007669"/>
    <property type="project" value="TreeGrafter"/>
</dbReference>
<dbReference type="EMBL" id="MBFS01001580">
    <property type="protein sequence ID" value="PVV00852.1"/>
    <property type="molecule type" value="Genomic_DNA"/>
</dbReference>
<evidence type="ECO:0000259" key="2">
    <source>
        <dbReference type="Pfam" id="PF01248"/>
    </source>
</evidence>
<evidence type="ECO:0000313" key="3">
    <source>
        <dbReference type="EMBL" id="PVV00852.1"/>
    </source>
</evidence>
<feature type="region of interest" description="Disordered" evidence="1">
    <location>
        <begin position="1"/>
        <end position="29"/>
    </location>
</feature>
<proteinExistence type="predicted"/>
<comment type="caution">
    <text evidence="3">The sequence shown here is derived from an EMBL/GenBank/DDBJ whole genome shotgun (WGS) entry which is preliminary data.</text>
</comment>
<dbReference type="GO" id="GO:0003730">
    <property type="term" value="F:mRNA 3'-UTR binding"/>
    <property type="evidence" value="ECO:0007669"/>
    <property type="project" value="TreeGrafter"/>
</dbReference>
<keyword evidence="4" id="KW-1185">Reference proteome</keyword>
<dbReference type="GO" id="GO:0035368">
    <property type="term" value="F:selenocysteine insertion sequence binding"/>
    <property type="evidence" value="ECO:0007669"/>
    <property type="project" value="InterPro"/>
</dbReference>
<dbReference type="Gene3D" id="3.30.1330.30">
    <property type="match status" value="1"/>
</dbReference>
<organism evidence="3 4">
    <name type="scientific">Smittium megazygosporum</name>
    <dbReference type="NCBI Taxonomy" id="133381"/>
    <lineage>
        <taxon>Eukaryota</taxon>
        <taxon>Fungi</taxon>
        <taxon>Fungi incertae sedis</taxon>
        <taxon>Zoopagomycota</taxon>
        <taxon>Kickxellomycotina</taxon>
        <taxon>Harpellomycetes</taxon>
        <taxon>Harpellales</taxon>
        <taxon>Legeriomycetaceae</taxon>
        <taxon>Smittium</taxon>
    </lineage>
</organism>
<evidence type="ECO:0000256" key="1">
    <source>
        <dbReference type="SAM" id="MobiDB-lite"/>
    </source>
</evidence>
<dbReference type="SMART" id="SM00248">
    <property type="entry name" value="ANK"/>
    <property type="match status" value="3"/>
</dbReference>
<dbReference type="InterPro" id="IPR040051">
    <property type="entry name" value="SECISBP2"/>
</dbReference>
<reference evidence="3 4" key="1">
    <citation type="journal article" date="2018" name="MBio">
        <title>Comparative Genomics Reveals the Core Gene Toolbox for the Fungus-Insect Symbiosis.</title>
        <authorList>
            <person name="Wang Y."/>
            <person name="Stata M."/>
            <person name="Wang W."/>
            <person name="Stajich J.E."/>
            <person name="White M.M."/>
            <person name="Moncalvo J.M."/>
        </authorList>
    </citation>
    <scope>NUCLEOTIDE SEQUENCE [LARGE SCALE GENOMIC DNA]</scope>
    <source>
        <strain evidence="3 4">SC-DP-2</strain>
    </source>
</reference>
<protein>
    <recommendedName>
        <fullName evidence="2">Ribosomal protein eL8/eL30/eS12/Gadd45 domain-containing protein</fullName>
    </recommendedName>
</protein>
<dbReference type="AlphaFoldDB" id="A0A2T9Z8H7"/>
<dbReference type="PANTHER" id="PTHR13284:SF4">
    <property type="entry name" value="C2H2-TYPE DOMAIN-CONTAINING PROTEIN"/>
    <property type="match status" value="1"/>
</dbReference>
<dbReference type="SUPFAM" id="SSF48403">
    <property type="entry name" value="Ankyrin repeat"/>
    <property type="match status" value="1"/>
</dbReference>
<dbReference type="InterPro" id="IPR029064">
    <property type="entry name" value="Ribosomal_eL30-like_sf"/>
</dbReference>
<dbReference type="InterPro" id="IPR004038">
    <property type="entry name" value="Ribosomal_eL8/eL30/eS12/Gad45"/>
</dbReference>
<dbReference type="STRING" id="133381.A0A2T9Z8H7"/>
<dbReference type="Pfam" id="PF01248">
    <property type="entry name" value="Ribosomal_L7Ae"/>
    <property type="match status" value="1"/>
</dbReference>
<dbReference type="PANTHER" id="PTHR13284">
    <property type="entry name" value="GH01354P"/>
    <property type="match status" value="1"/>
</dbReference>
<feature type="compositionally biased region" description="Polar residues" evidence="1">
    <location>
        <begin position="61"/>
        <end position="91"/>
    </location>
</feature>
<dbReference type="InterPro" id="IPR036770">
    <property type="entry name" value="Ankyrin_rpt-contain_sf"/>
</dbReference>
<name>A0A2T9Z8H7_9FUNG</name>
<accession>A0A2T9Z8H7</accession>
<dbReference type="SUPFAM" id="SSF55315">
    <property type="entry name" value="L30e-like"/>
    <property type="match status" value="1"/>
</dbReference>
<dbReference type="InterPro" id="IPR002110">
    <property type="entry name" value="Ankyrin_rpt"/>
</dbReference>
<gene>
    <name evidence="3" type="ORF">BB560_004747</name>
</gene>
<feature type="region of interest" description="Disordered" evidence="1">
    <location>
        <begin position="52"/>
        <end position="107"/>
    </location>
</feature>
<evidence type="ECO:0000313" key="4">
    <source>
        <dbReference type="Proteomes" id="UP000245609"/>
    </source>
</evidence>
<feature type="domain" description="Ribosomal protein eL8/eL30/eS12/Gadd45" evidence="2">
    <location>
        <begin position="371"/>
        <end position="454"/>
    </location>
</feature>
<dbReference type="OrthoDB" id="2161441at2759"/>
<dbReference type="GO" id="GO:1990904">
    <property type="term" value="C:ribonucleoprotein complex"/>
    <property type="evidence" value="ECO:0007669"/>
    <property type="project" value="TreeGrafter"/>
</dbReference>
<feature type="region of interest" description="Disordered" evidence="1">
    <location>
        <begin position="253"/>
        <end position="277"/>
    </location>
</feature>
<dbReference type="GO" id="GO:0005739">
    <property type="term" value="C:mitochondrion"/>
    <property type="evidence" value="ECO:0007669"/>
    <property type="project" value="TreeGrafter"/>
</dbReference>